<protein>
    <submittedName>
        <fullName evidence="2">Uncharacterized protein</fullName>
    </submittedName>
</protein>
<dbReference type="AlphaFoldDB" id="A0A8H6V4W6"/>
<dbReference type="InterPro" id="IPR009091">
    <property type="entry name" value="RCC1/BLIP-II"/>
</dbReference>
<dbReference type="InterPro" id="IPR051553">
    <property type="entry name" value="Ran_GTPase-activating"/>
</dbReference>
<dbReference type="GO" id="GO:0005737">
    <property type="term" value="C:cytoplasm"/>
    <property type="evidence" value="ECO:0007669"/>
    <property type="project" value="TreeGrafter"/>
</dbReference>
<organism evidence="2 3">
    <name type="scientific">Aspergillus felis</name>
    <dbReference type="NCBI Taxonomy" id="1287682"/>
    <lineage>
        <taxon>Eukaryota</taxon>
        <taxon>Fungi</taxon>
        <taxon>Dikarya</taxon>
        <taxon>Ascomycota</taxon>
        <taxon>Pezizomycotina</taxon>
        <taxon>Eurotiomycetes</taxon>
        <taxon>Eurotiomycetidae</taxon>
        <taxon>Eurotiales</taxon>
        <taxon>Aspergillaceae</taxon>
        <taxon>Aspergillus</taxon>
        <taxon>Aspergillus subgen. Fumigati</taxon>
    </lineage>
</organism>
<sequence length="436" mass="46981">METLQHFRCGMIGTFLLDGPSDVVLSDDYMECLVCLGGGYVGAAPSLDDSSTALRQNIRIISCDDGSTFVQVDDHLKHLSHHPLDDDELALVTDVIQPSRIKQAILLSESNRAAFLCGNGKLYILLTQDGNDQSTTRLESIPGRPISHIALRSARMHNPALISGAVALVLESDPRTVVSFDSWQPMIAWLMDNETKKDPTHSVTFAASIVKLTSKFAALDEAGTVHVWGEKSTVQPPDPPDEDEAFEEAWSRYVLFGDPIQRWPSRPPEALDYTPRSLPLPPIKKLATGGCCNVGISHAGQLFVWGYRSENWPEIADVNPMSAAEFKEAVITTDTGNRLQIVDAAAGRAHVVALAADGSLGSAGDGLNGQLGIGTRQFGLCMGEGNTDIAANDTGEEFAVHWQKMDTAGILGDGQRCEAVSCEGDRTLIVVKNNTA</sequence>
<dbReference type="SUPFAM" id="SSF50985">
    <property type="entry name" value="RCC1/BLIP-II"/>
    <property type="match status" value="1"/>
</dbReference>
<comment type="caution">
    <text evidence="2">The sequence shown here is derived from an EMBL/GenBank/DDBJ whole genome shotgun (WGS) entry which is preliminary data.</text>
</comment>
<accession>A0A8H6V4W6</accession>
<feature type="repeat" description="RCC1" evidence="1">
    <location>
        <begin position="300"/>
        <end position="357"/>
    </location>
</feature>
<dbReference type="EMBL" id="JACBAG010001871">
    <property type="protein sequence ID" value="KAF7178918.1"/>
    <property type="molecule type" value="Genomic_DNA"/>
</dbReference>
<dbReference type="InterPro" id="IPR000408">
    <property type="entry name" value="Reg_chr_condens"/>
</dbReference>
<dbReference type="GO" id="GO:0005085">
    <property type="term" value="F:guanyl-nucleotide exchange factor activity"/>
    <property type="evidence" value="ECO:0007669"/>
    <property type="project" value="TreeGrafter"/>
</dbReference>
<dbReference type="PANTHER" id="PTHR45982:SF1">
    <property type="entry name" value="REGULATOR OF CHROMOSOME CONDENSATION"/>
    <property type="match status" value="1"/>
</dbReference>
<dbReference type="PROSITE" id="PS50012">
    <property type="entry name" value="RCC1_3"/>
    <property type="match status" value="1"/>
</dbReference>
<gene>
    <name evidence="2" type="ORF">CNMCM7691_007742</name>
</gene>
<dbReference type="Gene3D" id="2.130.10.30">
    <property type="entry name" value="Regulator of chromosome condensation 1/beta-lactamase-inhibitor protein II"/>
    <property type="match status" value="1"/>
</dbReference>
<evidence type="ECO:0000313" key="2">
    <source>
        <dbReference type="EMBL" id="KAF7178918.1"/>
    </source>
</evidence>
<evidence type="ECO:0000313" key="3">
    <source>
        <dbReference type="Proteomes" id="UP000641853"/>
    </source>
</evidence>
<dbReference type="PANTHER" id="PTHR45982">
    <property type="entry name" value="REGULATOR OF CHROMOSOME CONDENSATION"/>
    <property type="match status" value="1"/>
</dbReference>
<keyword evidence="3" id="KW-1185">Reference proteome</keyword>
<reference evidence="2" key="1">
    <citation type="submission" date="2020-06" db="EMBL/GenBank/DDBJ databases">
        <title>Draft genome sequences of strains closely related to Aspergillus parafelis and Aspergillus hiratsukae.</title>
        <authorList>
            <person name="Dos Santos R.A.C."/>
            <person name="Rivero-Menendez O."/>
            <person name="Steenwyk J.L."/>
            <person name="Mead M.E."/>
            <person name="Goldman G.H."/>
            <person name="Alastruey-Izquierdo A."/>
            <person name="Rokas A."/>
        </authorList>
    </citation>
    <scope>NUCLEOTIDE SEQUENCE</scope>
    <source>
        <strain evidence="2">CNM-CM7691</strain>
    </source>
</reference>
<name>A0A8H6V4W6_9EURO</name>
<proteinExistence type="predicted"/>
<evidence type="ECO:0000256" key="1">
    <source>
        <dbReference type="PROSITE-ProRule" id="PRU00235"/>
    </source>
</evidence>
<dbReference type="Proteomes" id="UP000641853">
    <property type="component" value="Unassembled WGS sequence"/>
</dbReference>